<proteinExistence type="predicted"/>
<evidence type="ECO:0000313" key="1">
    <source>
        <dbReference type="EMBL" id="KAL3613161.1"/>
    </source>
</evidence>
<organism evidence="1 2">
    <name type="scientific">Castilleja foliolosa</name>
    <dbReference type="NCBI Taxonomy" id="1961234"/>
    <lineage>
        <taxon>Eukaryota</taxon>
        <taxon>Viridiplantae</taxon>
        <taxon>Streptophyta</taxon>
        <taxon>Embryophyta</taxon>
        <taxon>Tracheophyta</taxon>
        <taxon>Spermatophyta</taxon>
        <taxon>Magnoliopsida</taxon>
        <taxon>eudicotyledons</taxon>
        <taxon>Gunneridae</taxon>
        <taxon>Pentapetalae</taxon>
        <taxon>asterids</taxon>
        <taxon>lamiids</taxon>
        <taxon>Lamiales</taxon>
        <taxon>Orobanchaceae</taxon>
        <taxon>Pedicularideae</taxon>
        <taxon>Castillejinae</taxon>
        <taxon>Castilleja</taxon>
    </lineage>
</organism>
<gene>
    <name evidence="1" type="ORF">CASFOL_042996</name>
</gene>
<dbReference type="Proteomes" id="UP001632038">
    <property type="component" value="Unassembled WGS sequence"/>
</dbReference>
<name>A0ABD3B714_9LAMI</name>
<keyword evidence="2" id="KW-1185">Reference proteome</keyword>
<evidence type="ECO:0000313" key="2">
    <source>
        <dbReference type="Proteomes" id="UP001632038"/>
    </source>
</evidence>
<accession>A0ABD3B714</accession>
<dbReference type="AlphaFoldDB" id="A0ABD3B714"/>
<reference evidence="2" key="1">
    <citation type="journal article" date="2024" name="IScience">
        <title>Strigolactones Initiate the Formation of Haustorium-like Structures in Castilleja.</title>
        <authorList>
            <person name="Buerger M."/>
            <person name="Peterson D."/>
            <person name="Chory J."/>
        </authorList>
    </citation>
    <scope>NUCLEOTIDE SEQUENCE [LARGE SCALE GENOMIC DNA]</scope>
</reference>
<dbReference type="EMBL" id="JAVIJP010000224">
    <property type="protein sequence ID" value="KAL3613161.1"/>
    <property type="molecule type" value="Genomic_DNA"/>
</dbReference>
<protein>
    <submittedName>
        <fullName evidence="1">Uncharacterized protein</fullName>
    </submittedName>
</protein>
<comment type="caution">
    <text evidence="1">The sequence shown here is derived from an EMBL/GenBank/DDBJ whole genome shotgun (WGS) entry which is preliminary data.</text>
</comment>
<sequence length="47" mass="5035">MMERARLLVSGFDGAGVFPDGDDLYLCCCDFVLARDVVARFGTAFGG</sequence>